<evidence type="ECO:0000313" key="2">
    <source>
        <dbReference type="Proteomes" id="UP000789920"/>
    </source>
</evidence>
<name>A0ACA9S9Y4_9GLOM</name>
<comment type="caution">
    <text evidence="1">The sequence shown here is derived from an EMBL/GenBank/DDBJ whole genome shotgun (WGS) entry which is preliminary data.</text>
</comment>
<reference evidence="1" key="1">
    <citation type="submission" date="2021-06" db="EMBL/GenBank/DDBJ databases">
        <authorList>
            <person name="Kallberg Y."/>
            <person name="Tangrot J."/>
            <person name="Rosling A."/>
        </authorList>
    </citation>
    <scope>NUCLEOTIDE SEQUENCE</scope>
    <source>
        <strain evidence="1">MA461A</strain>
    </source>
</reference>
<protein>
    <submittedName>
        <fullName evidence="1">36220_t:CDS:1</fullName>
    </submittedName>
</protein>
<feature type="non-terminal residue" evidence="1">
    <location>
        <position position="1"/>
    </location>
</feature>
<keyword evidence="2" id="KW-1185">Reference proteome</keyword>
<feature type="non-terminal residue" evidence="1">
    <location>
        <position position="275"/>
    </location>
</feature>
<dbReference type="EMBL" id="CAJVQC010100766">
    <property type="protein sequence ID" value="CAG8831151.1"/>
    <property type="molecule type" value="Genomic_DNA"/>
</dbReference>
<gene>
    <name evidence="1" type="ORF">RPERSI_LOCUS28042</name>
</gene>
<sequence>EAKQALIDLKSVVKEPGWKKIMSHKYTTVYSKLGSLRHQKLPVFMGQCEIRGFSPIPIFTMIGKRRLWDDWVIESLDDTTSLTYMVMQGISGSRARDVSLVEKVEWTPNGTIYFVFTSVNTIKIPPVAGRIRSALSLSGWIIEPISSNPPSTKVTYILQLHVRGWIPSVVAKKYLARRPLIINKIYSYLQKHGAPEMSLPPTPTDPKHMSFLLDNNELSNDKKLKALVVVDNEQDEPKSNNEEENSKLIPKDLDQPPVLPSPSKLTPSIHQPTSS</sequence>
<accession>A0ACA9S9Y4</accession>
<organism evidence="1 2">
    <name type="scientific">Racocetra persica</name>
    <dbReference type="NCBI Taxonomy" id="160502"/>
    <lineage>
        <taxon>Eukaryota</taxon>
        <taxon>Fungi</taxon>
        <taxon>Fungi incertae sedis</taxon>
        <taxon>Mucoromycota</taxon>
        <taxon>Glomeromycotina</taxon>
        <taxon>Glomeromycetes</taxon>
        <taxon>Diversisporales</taxon>
        <taxon>Gigasporaceae</taxon>
        <taxon>Racocetra</taxon>
    </lineage>
</organism>
<dbReference type="Proteomes" id="UP000789920">
    <property type="component" value="Unassembled WGS sequence"/>
</dbReference>
<evidence type="ECO:0000313" key="1">
    <source>
        <dbReference type="EMBL" id="CAG8831151.1"/>
    </source>
</evidence>
<proteinExistence type="predicted"/>